<dbReference type="GO" id="GO:0004722">
    <property type="term" value="F:protein serine/threonine phosphatase activity"/>
    <property type="evidence" value="ECO:0007669"/>
    <property type="project" value="InterPro"/>
</dbReference>
<evidence type="ECO:0000256" key="3">
    <source>
        <dbReference type="ARBA" id="ARBA00022801"/>
    </source>
</evidence>
<dbReference type="InterPro" id="IPR000222">
    <property type="entry name" value="PP2C_BS"/>
</dbReference>
<gene>
    <name evidence="8" type="ORF">DSPE1174_LOCUS4723</name>
</gene>
<dbReference type="SMART" id="SM00332">
    <property type="entry name" value="PP2Cc"/>
    <property type="match status" value="1"/>
</dbReference>
<comment type="similarity">
    <text evidence="5">Belongs to the PP2C family.</text>
</comment>
<dbReference type="InterPro" id="IPR015655">
    <property type="entry name" value="PP2C"/>
</dbReference>
<protein>
    <recommendedName>
        <fullName evidence="7">PPM-type phosphatase domain-containing protein</fullName>
    </recommendedName>
</protein>
<proteinExistence type="inferred from homology"/>
<dbReference type="EMBL" id="HBGS01008982">
    <property type="protein sequence ID" value="CAD9382908.1"/>
    <property type="molecule type" value="Transcribed_RNA"/>
</dbReference>
<keyword evidence="3 5" id="KW-0378">Hydrolase</keyword>
<reference evidence="8" key="1">
    <citation type="submission" date="2021-01" db="EMBL/GenBank/DDBJ databases">
        <authorList>
            <person name="Corre E."/>
            <person name="Pelletier E."/>
            <person name="Niang G."/>
            <person name="Scheremetjew M."/>
            <person name="Finn R."/>
            <person name="Kale V."/>
            <person name="Holt S."/>
            <person name="Cochrane G."/>
            <person name="Meng A."/>
            <person name="Brown T."/>
            <person name="Cohen L."/>
        </authorList>
    </citation>
    <scope>NUCLEOTIDE SEQUENCE</scope>
    <source>
        <strain evidence="8">CCMP1381</strain>
    </source>
</reference>
<accession>A0A7S2FBI7</accession>
<dbReference type="PROSITE" id="PS51746">
    <property type="entry name" value="PPM_2"/>
    <property type="match status" value="1"/>
</dbReference>
<organism evidence="8">
    <name type="scientific">Octactis speculum</name>
    <dbReference type="NCBI Taxonomy" id="3111310"/>
    <lineage>
        <taxon>Eukaryota</taxon>
        <taxon>Sar</taxon>
        <taxon>Stramenopiles</taxon>
        <taxon>Ochrophyta</taxon>
        <taxon>Dictyochophyceae</taxon>
        <taxon>Dictyochales</taxon>
        <taxon>Dictyochaceae</taxon>
        <taxon>Octactis</taxon>
    </lineage>
</organism>
<evidence type="ECO:0000256" key="5">
    <source>
        <dbReference type="RuleBase" id="RU003465"/>
    </source>
</evidence>
<keyword evidence="2" id="KW-0479">Metal-binding</keyword>
<dbReference type="InterPro" id="IPR001932">
    <property type="entry name" value="PPM-type_phosphatase-like_dom"/>
</dbReference>
<dbReference type="GO" id="GO:0016020">
    <property type="term" value="C:membrane"/>
    <property type="evidence" value="ECO:0007669"/>
    <property type="project" value="UniProtKB-SubCell"/>
</dbReference>
<feature type="region of interest" description="Disordered" evidence="6">
    <location>
        <begin position="1"/>
        <end position="25"/>
    </location>
</feature>
<dbReference type="CDD" id="cd00143">
    <property type="entry name" value="PP2Cc"/>
    <property type="match status" value="1"/>
</dbReference>
<dbReference type="Pfam" id="PF00481">
    <property type="entry name" value="PP2C"/>
    <property type="match status" value="1"/>
</dbReference>
<evidence type="ECO:0000313" key="8">
    <source>
        <dbReference type="EMBL" id="CAD9382908.1"/>
    </source>
</evidence>
<evidence type="ECO:0000256" key="4">
    <source>
        <dbReference type="ARBA" id="ARBA00022912"/>
    </source>
</evidence>
<evidence type="ECO:0000256" key="1">
    <source>
        <dbReference type="ARBA" id="ARBA00004170"/>
    </source>
</evidence>
<dbReference type="AlphaFoldDB" id="A0A7S2FBI7"/>
<evidence type="ECO:0000259" key="7">
    <source>
        <dbReference type="PROSITE" id="PS51746"/>
    </source>
</evidence>
<name>A0A7S2FBI7_9STRA</name>
<evidence type="ECO:0000256" key="2">
    <source>
        <dbReference type="ARBA" id="ARBA00022723"/>
    </source>
</evidence>
<sequence length="371" mass="40286">MGVCFGDTGDLPKMESNFGEQDTRRTSISRQRPEMMTFDGGTYKFACVSRAGCNKSGSRKVNQDSYCAIPNFCKNPEWAFFAVYDGHGTYGHLCSAFCRDNMPMVLAKYLDGSKYENDPEAALKTAFVKTDAMLHANKTINDKNSGTTCIAMLVRGTQIYVANAGDSRAIMVAGSCSPGDSHTSEDQPTTCLESPIIALSTDQDTYREDEAARVVEAGGKVMTSGNFLTRVRSNTPGSAAHELHASSDTLRVWGGVDSGGLAVTRSLGDFELKDFGVIPSPEILSKDICGDDARIFLGSDGIFDVWFDRDVVDDMKQTTCPMESCMKIVRNAKQEWVVTGSEGSGKIDDMTAMSIFFTTSPVKVQTNDGCR</sequence>
<evidence type="ECO:0000256" key="6">
    <source>
        <dbReference type="SAM" id="MobiDB-lite"/>
    </source>
</evidence>
<dbReference type="GO" id="GO:0046872">
    <property type="term" value="F:metal ion binding"/>
    <property type="evidence" value="ECO:0007669"/>
    <property type="project" value="UniProtKB-KW"/>
</dbReference>
<dbReference type="Gene3D" id="3.60.40.10">
    <property type="entry name" value="PPM-type phosphatase domain"/>
    <property type="match status" value="1"/>
</dbReference>
<dbReference type="PROSITE" id="PS01032">
    <property type="entry name" value="PPM_1"/>
    <property type="match status" value="1"/>
</dbReference>
<dbReference type="InterPro" id="IPR036457">
    <property type="entry name" value="PPM-type-like_dom_sf"/>
</dbReference>
<feature type="domain" description="PPM-type phosphatase" evidence="7">
    <location>
        <begin position="48"/>
        <end position="357"/>
    </location>
</feature>
<dbReference type="PANTHER" id="PTHR13832">
    <property type="entry name" value="PROTEIN PHOSPHATASE 2C"/>
    <property type="match status" value="1"/>
</dbReference>
<dbReference type="PANTHER" id="PTHR13832:SF819">
    <property type="entry name" value="PROTEIN PHOSPHATASE 2C 35-RELATED"/>
    <property type="match status" value="1"/>
</dbReference>
<keyword evidence="4 5" id="KW-0904">Protein phosphatase</keyword>
<comment type="subcellular location">
    <subcellularLocation>
        <location evidence="1">Membrane</location>
        <topology evidence="1">Peripheral membrane protein</topology>
    </subcellularLocation>
</comment>
<dbReference type="SUPFAM" id="SSF81606">
    <property type="entry name" value="PP2C-like"/>
    <property type="match status" value="1"/>
</dbReference>